<dbReference type="OrthoDB" id="195113at2"/>
<feature type="domain" description="Bacterial bifunctional deaminase-reductase C-terminal" evidence="1">
    <location>
        <begin position="50"/>
        <end position="170"/>
    </location>
</feature>
<dbReference type="Pfam" id="PF01872">
    <property type="entry name" value="RibD_C"/>
    <property type="match status" value="1"/>
</dbReference>
<protein>
    <submittedName>
        <fullName evidence="2">Dihydrofolate reductase</fullName>
    </submittedName>
</protein>
<dbReference type="InterPro" id="IPR024072">
    <property type="entry name" value="DHFR-like_dom_sf"/>
</dbReference>
<dbReference type="GO" id="GO:0009231">
    <property type="term" value="P:riboflavin biosynthetic process"/>
    <property type="evidence" value="ECO:0007669"/>
    <property type="project" value="InterPro"/>
</dbReference>
<reference evidence="2 3" key="1">
    <citation type="journal article" date="2007" name="Int. J. Syst. Evol. Microbiol.">
        <title>Chryseobacterium flavum sp. nov., isolated from polluted soil.</title>
        <authorList>
            <person name="Zhou Y."/>
            <person name="Dong J."/>
            <person name="Wang X."/>
            <person name="Huang X."/>
            <person name="Zhang K.Y."/>
            <person name="Zhang Y.Q."/>
            <person name="Guo Y.F."/>
            <person name="Lai R."/>
            <person name="Li W.J."/>
        </authorList>
    </citation>
    <scope>NUCLEOTIDE SEQUENCE [LARGE SCALE GENOMIC DNA]</scope>
    <source>
        <strain evidence="2 3">KCTC 12877</strain>
    </source>
</reference>
<dbReference type="InterPro" id="IPR002734">
    <property type="entry name" value="RibDG_C"/>
</dbReference>
<dbReference type="Gene3D" id="3.40.430.10">
    <property type="entry name" value="Dihydrofolate Reductase, subunit A"/>
    <property type="match status" value="1"/>
</dbReference>
<dbReference type="EMBL" id="QNUE01000001">
    <property type="protein sequence ID" value="REC69310.1"/>
    <property type="molecule type" value="Genomic_DNA"/>
</dbReference>
<dbReference type="RefSeq" id="WP_115956272.1">
    <property type="nucleotide sequence ID" value="NZ_CBCRVL010000002.1"/>
</dbReference>
<keyword evidence="3" id="KW-1185">Reference proteome</keyword>
<organism evidence="2 3">
    <name type="scientific">Chryseobacterium flavum</name>
    <dbReference type="NCBI Taxonomy" id="415851"/>
    <lineage>
        <taxon>Bacteria</taxon>
        <taxon>Pseudomonadati</taxon>
        <taxon>Bacteroidota</taxon>
        <taxon>Flavobacteriia</taxon>
        <taxon>Flavobacteriales</taxon>
        <taxon>Weeksellaceae</taxon>
        <taxon>Chryseobacterium group</taxon>
        <taxon>Chryseobacterium</taxon>
    </lineage>
</organism>
<gene>
    <name evidence="2" type="ORF">DRF59_00085</name>
</gene>
<dbReference type="SUPFAM" id="SSF53597">
    <property type="entry name" value="Dihydrofolate reductase-like"/>
    <property type="match status" value="1"/>
</dbReference>
<sequence>MRKIRIFEHISLDGIIEHDKDYAYGEWTTPYRSAEGAEMLLKSYGPDFDLLLGRHTYDLFSSFWPNAGRFPMADAINSATKFTVTHRPESLRWGPVKSLGENVTDEVRKLKSGEGPDLIVIGSSTLTSLLLAHGLAYEVVLITYPVLLGQGKRLLSDQFSAQKLVFADSKITPTGLFINTYRCEGTLGKA</sequence>
<evidence type="ECO:0000259" key="1">
    <source>
        <dbReference type="Pfam" id="PF01872"/>
    </source>
</evidence>
<dbReference type="Proteomes" id="UP000256769">
    <property type="component" value="Unassembled WGS sequence"/>
</dbReference>
<evidence type="ECO:0000313" key="2">
    <source>
        <dbReference type="EMBL" id="REC69310.1"/>
    </source>
</evidence>
<name>A0A3D9CU60_9FLAO</name>
<evidence type="ECO:0000313" key="3">
    <source>
        <dbReference type="Proteomes" id="UP000256769"/>
    </source>
</evidence>
<dbReference type="AlphaFoldDB" id="A0A3D9CU60"/>
<dbReference type="GO" id="GO:0008703">
    <property type="term" value="F:5-amino-6-(5-phosphoribosylamino)uracil reductase activity"/>
    <property type="evidence" value="ECO:0007669"/>
    <property type="project" value="InterPro"/>
</dbReference>
<proteinExistence type="predicted"/>
<comment type="caution">
    <text evidence="2">The sequence shown here is derived from an EMBL/GenBank/DDBJ whole genome shotgun (WGS) entry which is preliminary data.</text>
</comment>
<accession>A0A3D9CU60</accession>